<sequence>MRIPPSEVHERMSVLRRLHHSQRSSRVDLTKTRQGKTRHGTAQTAKRTERSCAAPSLRHLPQQCDLQTTKRLGSIRQGTPERTPALRHGTDGKKRGRIQMLVYINCIRLVSEGLCWHCA</sequence>
<dbReference type="Proteomes" id="UP000244855">
    <property type="component" value="Unassembled WGS sequence"/>
</dbReference>
<accession>A0A2V1DYQ8</accession>
<dbReference type="EMBL" id="KZ805348">
    <property type="protein sequence ID" value="PVI02010.1"/>
    <property type="molecule type" value="Genomic_DNA"/>
</dbReference>
<evidence type="ECO:0000313" key="3">
    <source>
        <dbReference type="Proteomes" id="UP000244855"/>
    </source>
</evidence>
<feature type="region of interest" description="Disordered" evidence="1">
    <location>
        <begin position="69"/>
        <end position="92"/>
    </location>
</feature>
<keyword evidence="3" id="KW-1185">Reference proteome</keyword>
<proteinExistence type="predicted"/>
<name>A0A2V1DYQ8_9PLEO</name>
<protein>
    <submittedName>
        <fullName evidence="2">Uncharacterized protein</fullName>
    </submittedName>
</protein>
<organism evidence="2 3">
    <name type="scientific">Periconia macrospinosa</name>
    <dbReference type="NCBI Taxonomy" id="97972"/>
    <lineage>
        <taxon>Eukaryota</taxon>
        <taxon>Fungi</taxon>
        <taxon>Dikarya</taxon>
        <taxon>Ascomycota</taxon>
        <taxon>Pezizomycotina</taxon>
        <taxon>Dothideomycetes</taxon>
        <taxon>Pleosporomycetidae</taxon>
        <taxon>Pleosporales</taxon>
        <taxon>Massarineae</taxon>
        <taxon>Periconiaceae</taxon>
        <taxon>Periconia</taxon>
    </lineage>
</organism>
<reference evidence="2 3" key="1">
    <citation type="journal article" date="2018" name="Sci. Rep.">
        <title>Comparative genomics provides insights into the lifestyle and reveals functional heterogeneity of dark septate endophytic fungi.</title>
        <authorList>
            <person name="Knapp D.G."/>
            <person name="Nemeth J.B."/>
            <person name="Barry K."/>
            <person name="Hainaut M."/>
            <person name="Henrissat B."/>
            <person name="Johnson J."/>
            <person name="Kuo A."/>
            <person name="Lim J.H.P."/>
            <person name="Lipzen A."/>
            <person name="Nolan M."/>
            <person name="Ohm R.A."/>
            <person name="Tamas L."/>
            <person name="Grigoriev I.V."/>
            <person name="Spatafora J.W."/>
            <person name="Nagy L.G."/>
            <person name="Kovacs G.M."/>
        </authorList>
    </citation>
    <scope>NUCLEOTIDE SEQUENCE [LARGE SCALE GENOMIC DNA]</scope>
    <source>
        <strain evidence="2 3">DSE2036</strain>
    </source>
</reference>
<dbReference type="AlphaFoldDB" id="A0A2V1DYQ8"/>
<gene>
    <name evidence="2" type="ORF">DM02DRAFT_627079</name>
</gene>
<evidence type="ECO:0000256" key="1">
    <source>
        <dbReference type="SAM" id="MobiDB-lite"/>
    </source>
</evidence>
<feature type="region of interest" description="Disordered" evidence="1">
    <location>
        <begin position="16"/>
        <end position="53"/>
    </location>
</feature>
<evidence type="ECO:0000313" key="2">
    <source>
        <dbReference type="EMBL" id="PVI02010.1"/>
    </source>
</evidence>